<dbReference type="SUPFAM" id="SSF53067">
    <property type="entry name" value="Actin-like ATPase domain"/>
    <property type="match status" value="1"/>
</dbReference>
<feature type="transmembrane region" description="Helical" evidence="1">
    <location>
        <begin position="227"/>
        <end position="245"/>
    </location>
</feature>
<name>A0A1G7H1D5_9GAMM</name>
<protein>
    <submittedName>
        <fullName evidence="3">General secretion pathway protein L</fullName>
    </submittedName>
</protein>
<evidence type="ECO:0000313" key="3">
    <source>
        <dbReference type="EMBL" id="SDE94227.1"/>
    </source>
</evidence>
<dbReference type="OrthoDB" id="6149796at2"/>
<organism evidence="3 4">
    <name type="scientific">Phytopseudomonas seleniipraecipitans</name>
    <dbReference type="NCBI Taxonomy" id="640205"/>
    <lineage>
        <taxon>Bacteria</taxon>
        <taxon>Pseudomonadati</taxon>
        <taxon>Pseudomonadota</taxon>
        <taxon>Gammaproteobacteria</taxon>
        <taxon>Pseudomonadales</taxon>
        <taxon>Pseudomonadaceae</taxon>
        <taxon>Phytopseudomonas</taxon>
    </lineage>
</organism>
<accession>A0A1G7H1D5</accession>
<keyword evidence="1" id="KW-0812">Transmembrane</keyword>
<reference evidence="3 4" key="1">
    <citation type="submission" date="2016-10" db="EMBL/GenBank/DDBJ databases">
        <authorList>
            <person name="de Groot N.N."/>
        </authorList>
    </citation>
    <scope>NUCLEOTIDE SEQUENCE [LARGE SCALE GENOMIC DNA]</scope>
    <source>
        <strain evidence="3 4">LMG 25475</strain>
    </source>
</reference>
<dbReference type="STRING" id="640205.SAMN05216381_0440"/>
<evidence type="ECO:0000256" key="1">
    <source>
        <dbReference type="SAM" id="Phobius"/>
    </source>
</evidence>
<keyword evidence="1" id="KW-0472">Membrane</keyword>
<gene>
    <name evidence="3" type="ORF">SAMN05216381_0440</name>
</gene>
<proteinExistence type="predicted"/>
<keyword evidence="1" id="KW-1133">Transmembrane helix</keyword>
<dbReference type="EMBL" id="FNBM01000001">
    <property type="protein sequence ID" value="SDE94227.1"/>
    <property type="molecule type" value="Genomic_DNA"/>
</dbReference>
<evidence type="ECO:0000259" key="2">
    <source>
        <dbReference type="Pfam" id="PF12693"/>
    </source>
</evidence>
<dbReference type="InterPro" id="IPR025691">
    <property type="entry name" value="GspL_pp_dom"/>
</dbReference>
<dbReference type="AlphaFoldDB" id="A0A1G7H1D5"/>
<dbReference type="Proteomes" id="UP000243378">
    <property type="component" value="Unassembled WGS sequence"/>
</dbReference>
<feature type="domain" description="GspL periplasmic" evidence="2">
    <location>
        <begin position="228"/>
        <end position="329"/>
    </location>
</feature>
<dbReference type="Pfam" id="PF12693">
    <property type="entry name" value="GspL_C"/>
    <property type="match status" value="1"/>
</dbReference>
<evidence type="ECO:0000313" key="4">
    <source>
        <dbReference type="Proteomes" id="UP000243378"/>
    </source>
</evidence>
<dbReference type="InterPro" id="IPR043129">
    <property type="entry name" value="ATPase_NBD"/>
</dbReference>
<dbReference type="RefSeq" id="WP_092365277.1">
    <property type="nucleotide sequence ID" value="NZ_FNBM01000001.1"/>
</dbReference>
<sequence>MKRERWRRRAARPWLLMRPGTHGEAWQWARIELGHVQASGSGAPPPIAGARVALVLPGELCSHFQVPAPPGLKRHEWPLLLEDRLLQIAQTMACGCLGREPGCMQLVCVDQALLDGWLDQCAAWQLDVQRCWPEFQLLPAPSPGTAWCWQRDARLSLFVGSSAEARQHWLAWPIELQAAAPAGIWRELEIQAFEGAWPERFAALDGLPTLFERRRAKRQARQMSPGLWRLPAACLALALLWVGLWTSQQWRQQGIYQTQVEEMVGPVASFREAAQRLKQQRQGADERQLRLRQLEHLQSELDGWLRANGSWQLSAAHFDGQRWTLRLQGYEVIDESPWQAMASAIGVAVQVSEANDELNLTFDLGAAS</sequence>
<dbReference type="Gene3D" id="3.30.420.380">
    <property type="match status" value="1"/>
</dbReference>